<dbReference type="SUPFAM" id="SSF48452">
    <property type="entry name" value="TPR-like"/>
    <property type="match status" value="1"/>
</dbReference>
<evidence type="ECO:0000313" key="5">
    <source>
        <dbReference type="Proteomes" id="UP001596977"/>
    </source>
</evidence>
<feature type="compositionally biased region" description="Basic and acidic residues" evidence="1">
    <location>
        <begin position="300"/>
        <end position="310"/>
    </location>
</feature>
<dbReference type="RefSeq" id="WP_264943481.1">
    <property type="nucleotide sequence ID" value="NZ_JAPDRA010000002.1"/>
</dbReference>
<evidence type="ECO:0000256" key="2">
    <source>
        <dbReference type="SAM" id="SignalP"/>
    </source>
</evidence>
<dbReference type="InterPro" id="IPR036680">
    <property type="entry name" value="SPOR-like_sf"/>
</dbReference>
<dbReference type="InterPro" id="IPR007730">
    <property type="entry name" value="SPOR-like_dom"/>
</dbReference>
<evidence type="ECO:0000256" key="1">
    <source>
        <dbReference type="SAM" id="MobiDB-lite"/>
    </source>
</evidence>
<feature type="chain" id="PRO_5047501766" evidence="2">
    <location>
        <begin position="25"/>
        <end position="587"/>
    </location>
</feature>
<name>A0ABW3H2W5_9SPHN</name>
<protein>
    <submittedName>
        <fullName evidence="4">Tetratricopeptide repeat protein</fullName>
    </submittedName>
</protein>
<sequence>MTRPAFLRRAIAVLAAATAFPAAAQTMDGAPATSSTEVVAAPNPDAERLASEMRIIAANPRDLRALLSAAELSGRVGDTPAALAFYSRAEVLDAQNPRIAAGRAVILIKLQRPGEALQLFKEAEARGLPVREYAADRGLAYDLLGAPQFAQRDYQAALAIRPDDETVRRYALSLGITGRTDEAMAQLDPLLRKSDRAAWRARAFILAMNGDVVGAERIAASMMPGNMGTALSPFFRRLAPMGAADRAFAVHFGELRPSQARLADARFAPELPAYAPPAGPAAAPVQVAAASPIPAPAALDPHKGRGRDARGASSGLAAPTSRGGAAPVPAPAPVQVASAAPPLPPPPVYRPVPDAVIDPVPQPVRAAPPPKPANQPAVAGGGRRVPGSLTAVPAPRSDPRPPGPVRAGQEDPVLASIIAGIAVPDEERKLMEATNAPVPGGPAVRPAPAKPAPAVAAAPRPGTPAAAKPTAAKPAATKPGAKPDTSKTKKPDPAKAEPARIWVQIAGGAEVKGLPLTWAALSKKSPAAFKGRSPWTVPFKATNRLLVGPFKSVAEAQAFVNLVKKDGVGGFVFTSEAGQKITKLAAK</sequence>
<reference evidence="5" key="1">
    <citation type="journal article" date="2019" name="Int. J. Syst. Evol. Microbiol.">
        <title>The Global Catalogue of Microorganisms (GCM) 10K type strain sequencing project: providing services to taxonomists for standard genome sequencing and annotation.</title>
        <authorList>
            <consortium name="The Broad Institute Genomics Platform"/>
            <consortium name="The Broad Institute Genome Sequencing Center for Infectious Disease"/>
            <person name="Wu L."/>
            <person name="Ma J."/>
        </authorList>
    </citation>
    <scope>NUCLEOTIDE SEQUENCE [LARGE SCALE GENOMIC DNA]</scope>
    <source>
        <strain evidence="5">CCUG 62982</strain>
    </source>
</reference>
<feature type="region of interest" description="Disordered" evidence="1">
    <location>
        <begin position="295"/>
        <end position="332"/>
    </location>
</feature>
<dbReference type="InterPro" id="IPR011990">
    <property type="entry name" value="TPR-like_helical_dom_sf"/>
</dbReference>
<keyword evidence="5" id="KW-1185">Reference proteome</keyword>
<feature type="compositionally biased region" description="Basic and acidic residues" evidence="1">
    <location>
        <begin position="484"/>
        <end position="497"/>
    </location>
</feature>
<evidence type="ECO:0000259" key="3">
    <source>
        <dbReference type="PROSITE" id="PS51724"/>
    </source>
</evidence>
<feature type="compositionally biased region" description="Pro residues" evidence="1">
    <location>
        <begin position="360"/>
        <end position="373"/>
    </location>
</feature>
<feature type="region of interest" description="Disordered" evidence="1">
    <location>
        <begin position="434"/>
        <end position="497"/>
    </location>
</feature>
<dbReference type="Gene3D" id="1.25.40.10">
    <property type="entry name" value="Tetratricopeptide repeat domain"/>
    <property type="match status" value="1"/>
</dbReference>
<proteinExistence type="predicted"/>
<feature type="signal peptide" evidence="2">
    <location>
        <begin position="1"/>
        <end position="24"/>
    </location>
</feature>
<accession>A0ABW3H2W5</accession>
<dbReference type="PROSITE" id="PS51724">
    <property type="entry name" value="SPOR"/>
    <property type="match status" value="1"/>
</dbReference>
<keyword evidence="2" id="KW-0732">Signal</keyword>
<organism evidence="4 5">
    <name type="scientific">Sphingomonas canadensis</name>
    <dbReference type="NCBI Taxonomy" id="1219257"/>
    <lineage>
        <taxon>Bacteria</taxon>
        <taxon>Pseudomonadati</taxon>
        <taxon>Pseudomonadota</taxon>
        <taxon>Alphaproteobacteria</taxon>
        <taxon>Sphingomonadales</taxon>
        <taxon>Sphingomonadaceae</taxon>
        <taxon>Sphingomonas</taxon>
    </lineage>
</organism>
<dbReference type="EMBL" id="JBHTJG010000002">
    <property type="protein sequence ID" value="MFD0945713.1"/>
    <property type="molecule type" value="Genomic_DNA"/>
</dbReference>
<gene>
    <name evidence="4" type="ORF">ACFQ1E_05120</name>
</gene>
<feature type="region of interest" description="Disordered" evidence="1">
    <location>
        <begin position="353"/>
        <end position="410"/>
    </location>
</feature>
<dbReference type="Pfam" id="PF05036">
    <property type="entry name" value="SPOR"/>
    <property type="match status" value="1"/>
</dbReference>
<dbReference type="Proteomes" id="UP001596977">
    <property type="component" value="Unassembled WGS sequence"/>
</dbReference>
<evidence type="ECO:0000313" key="4">
    <source>
        <dbReference type="EMBL" id="MFD0945713.1"/>
    </source>
</evidence>
<dbReference type="SUPFAM" id="SSF110997">
    <property type="entry name" value="Sporulation related repeat"/>
    <property type="match status" value="1"/>
</dbReference>
<feature type="compositionally biased region" description="Low complexity" evidence="1">
    <location>
        <begin position="436"/>
        <end position="483"/>
    </location>
</feature>
<comment type="caution">
    <text evidence="4">The sequence shown here is derived from an EMBL/GenBank/DDBJ whole genome shotgun (WGS) entry which is preliminary data.</text>
</comment>
<feature type="domain" description="SPOR" evidence="3">
    <location>
        <begin position="495"/>
        <end position="576"/>
    </location>
</feature>